<keyword evidence="2" id="KW-1185">Reference proteome</keyword>
<evidence type="ECO:0000313" key="1">
    <source>
        <dbReference type="EMBL" id="KAF0770188.1"/>
    </source>
</evidence>
<dbReference type="AlphaFoldDB" id="A0A6G0ZHG7"/>
<name>A0A6G0ZHG7_APHCR</name>
<evidence type="ECO:0000313" key="2">
    <source>
        <dbReference type="Proteomes" id="UP000478052"/>
    </source>
</evidence>
<dbReference type="EMBL" id="VUJU01000468">
    <property type="protein sequence ID" value="KAF0770188.1"/>
    <property type="molecule type" value="Genomic_DNA"/>
</dbReference>
<protein>
    <submittedName>
        <fullName evidence="1">DDE Tnp IS1595 domain-containing protein</fullName>
    </submittedName>
</protein>
<proteinExistence type="predicted"/>
<reference evidence="1 2" key="1">
    <citation type="submission" date="2019-08" db="EMBL/GenBank/DDBJ databases">
        <title>Whole genome of Aphis craccivora.</title>
        <authorList>
            <person name="Voronova N.V."/>
            <person name="Shulinski R.S."/>
            <person name="Bandarenka Y.V."/>
            <person name="Zhorov D.G."/>
            <person name="Warner D."/>
        </authorList>
    </citation>
    <scope>NUCLEOTIDE SEQUENCE [LARGE SCALE GENOMIC DNA]</scope>
    <source>
        <strain evidence="1">180601</strain>
        <tissue evidence="1">Whole Body</tissue>
    </source>
</reference>
<sequence length="75" mass="9063">MKQISSKLRFTDTVAMSNFGLCLHNNDLLERRYFLDEKRDRKTLEKLNLMTIHSDRWKVYSTLNEHCFTHIKHHG</sequence>
<dbReference type="Proteomes" id="UP000478052">
    <property type="component" value="Unassembled WGS sequence"/>
</dbReference>
<accession>A0A6G0ZHG7</accession>
<comment type="caution">
    <text evidence="1">The sequence shown here is derived from an EMBL/GenBank/DDBJ whole genome shotgun (WGS) entry which is preliminary data.</text>
</comment>
<organism evidence="1 2">
    <name type="scientific">Aphis craccivora</name>
    <name type="common">Cowpea aphid</name>
    <dbReference type="NCBI Taxonomy" id="307492"/>
    <lineage>
        <taxon>Eukaryota</taxon>
        <taxon>Metazoa</taxon>
        <taxon>Ecdysozoa</taxon>
        <taxon>Arthropoda</taxon>
        <taxon>Hexapoda</taxon>
        <taxon>Insecta</taxon>
        <taxon>Pterygota</taxon>
        <taxon>Neoptera</taxon>
        <taxon>Paraneoptera</taxon>
        <taxon>Hemiptera</taxon>
        <taxon>Sternorrhyncha</taxon>
        <taxon>Aphidomorpha</taxon>
        <taxon>Aphidoidea</taxon>
        <taxon>Aphididae</taxon>
        <taxon>Aphidini</taxon>
        <taxon>Aphis</taxon>
        <taxon>Aphis</taxon>
    </lineage>
</organism>
<gene>
    <name evidence="1" type="ORF">FWK35_00010769</name>
</gene>